<evidence type="ECO:0000313" key="2">
    <source>
        <dbReference type="Proteomes" id="UP000002640"/>
    </source>
</evidence>
<gene>
    <name evidence="1" type="ORF">PHYSODRAFT_510768</name>
</gene>
<name>G4ZTM7_PHYSP</name>
<proteinExistence type="predicted"/>
<dbReference type="KEGG" id="psoj:PHYSODRAFT_510768"/>
<dbReference type="EMBL" id="JH159156">
    <property type="protein sequence ID" value="EGZ12938.1"/>
    <property type="molecule type" value="Genomic_DNA"/>
</dbReference>
<keyword evidence="2" id="KW-1185">Reference proteome</keyword>
<dbReference type="GeneID" id="20659155"/>
<dbReference type="Proteomes" id="UP000002640">
    <property type="component" value="Unassembled WGS sequence"/>
</dbReference>
<protein>
    <submittedName>
        <fullName evidence="1">Uncharacterized protein</fullName>
    </submittedName>
</protein>
<organism evidence="1 2">
    <name type="scientific">Phytophthora sojae (strain P6497)</name>
    <name type="common">Soybean stem and root rot agent</name>
    <name type="synonym">Phytophthora megasperma f. sp. glycines</name>
    <dbReference type="NCBI Taxonomy" id="1094619"/>
    <lineage>
        <taxon>Eukaryota</taxon>
        <taxon>Sar</taxon>
        <taxon>Stramenopiles</taxon>
        <taxon>Oomycota</taxon>
        <taxon>Peronosporomycetes</taxon>
        <taxon>Peronosporales</taxon>
        <taxon>Peronosporaceae</taxon>
        <taxon>Phytophthora</taxon>
    </lineage>
</organism>
<dbReference type="RefSeq" id="XP_009530367.1">
    <property type="nucleotide sequence ID" value="XM_009532072.1"/>
</dbReference>
<evidence type="ECO:0000313" key="1">
    <source>
        <dbReference type="EMBL" id="EGZ12938.1"/>
    </source>
</evidence>
<sequence>MPSPCGRNAVVIFCSTPSKAHICFQKAAVNLESRSESTTFGSPCRRKISRWYRSASSSALSVTFLAPKCARLVSWSITIITMSKPRGVIGKQVIKSIATWLHRRSGIAWLFKCPGGGGSVRALVRMYTSQPFTYFVISRTIRGQ</sequence>
<accession>G4ZTM7</accession>
<dbReference type="AlphaFoldDB" id="G4ZTM7"/>
<reference evidence="1 2" key="1">
    <citation type="journal article" date="2006" name="Science">
        <title>Phytophthora genome sequences uncover evolutionary origins and mechanisms of pathogenesis.</title>
        <authorList>
            <person name="Tyler B.M."/>
            <person name="Tripathy S."/>
            <person name="Zhang X."/>
            <person name="Dehal P."/>
            <person name="Jiang R.H."/>
            <person name="Aerts A."/>
            <person name="Arredondo F.D."/>
            <person name="Baxter L."/>
            <person name="Bensasson D."/>
            <person name="Beynon J.L."/>
            <person name="Chapman J."/>
            <person name="Damasceno C.M."/>
            <person name="Dorrance A.E."/>
            <person name="Dou D."/>
            <person name="Dickerman A.W."/>
            <person name="Dubchak I.L."/>
            <person name="Garbelotto M."/>
            <person name="Gijzen M."/>
            <person name="Gordon S.G."/>
            <person name="Govers F."/>
            <person name="Grunwald N.J."/>
            <person name="Huang W."/>
            <person name="Ivors K.L."/>
            <person name="Jones R.W."/>
            <person name="Kamoun S."/>
            <person name="Krampis K."/>
            <person name="Lamour K.H."/>
            <person name="Lee M.K."/>
            <person name="McDonald W.H."/>
            <person name="Medina M."/>
            <person name="Meijer H.J."/>
            <person name="Nordberg E.K."/>
            <person name="Maclean D.J."/>
            <person name="Ospina-Giraldo M.D."/>
            <person name="Morris P.F."/>
            <person name="Phuntumart V."/>
            <person name="Putnam N.H."/>
            <person name="Rash S."/>
            <person name="Rose J.K."/>
            <person name="Sakihama Y."/>
            <person name="Salamov A.A."/>
            <person name="Savidor A."/>
            <person name="Scheuring C.F."/>
            <person name="Smith B.M."/>
            <person name="Sobral B.W."/>
            <person name="Terry A."/>
            <person name="Torto-Alalibo T.A."/>
            <person name="Win J."/>
            <person name="Xu Z."/>
            <person name="Zhang H."/>
            <person name="Grigoriev I.V."/>
            <person name="Rokhsar D.S."/>
            <person name="Boore J.L."/>
        </authorList>
    </citation>
    <scope>NUCLEOTIDE SEQUENCE [LARGE SCALE GENOMIC DNA]</scope>
    <source>
        <strain evidence="1 2">P6497</strain>
    </source>
</reference>
<dbReference type="InParanoid" id="G4ZTM7"/>